<reference evidence="1 2" key="2">
    <citation type="journal article" date="2022" name="Mol. Ecol. Resour.">
        <title>The genomes of chicory, endive, great burdock and yacon provide insights into Asteraceae paleo-polyploidization history and plant inulin production.</title>
        <authorList>
            <person name="Fan W."/>
            <person name="Wang S."/>
            <person name="Wang H."/>
            <person name="Wang A."/>
            <person name="Jiang F."/>
            <person name="Liu H."/>
            <person name="Zhao H."/>
            <person name="Xu D."/>
            <person name="Zhang Y."/>
        </authorList>
    </citation>
    <scope>NUCLEOTIDE SEQUENCE [LARGE SCALE GENOMIC DNA]</scope>
    <source>
        <strain evidence="2">cv. Yunnan</strain>
        <tissue evidence="1">Leaves</tissue>
    </source>
</reference>
<dbReference type="EMBL" id="CM042019">
    <property type="protein sequence ID" value="KAI3823438.1"/>
    <property type="molecule type" value="Genomic_DNA"/>
</dbReference>
<reference evidence="2" key="1">
    <citation type="journal article" date="2022" name="Mol. Ecol. Resour.">
        <title>The genomes of chicory, endive, great burdock and yacon provide insights into Asteraceae palaeo-polyploidization history and plant inulin production.</title>
        <authorList>
            <person name="Fan W."/>
            <person name="Wang S."/>
            <person name="Wang H."/>
            <person name="Wang A."/>
            <person name="Jiang F."/>
            <person name="Liu H."/>
            <person name="Zhao H."/>
            <person name="Xu D."/>
            <person name="Zhang Y."/>
        </authorList>
    </citation>
    <scope>NUCLEOTIDE SEQUENCE [LARGE SCALE GENOMIC DNA]</scope>
    <source>
        <strain evidence="2">cv. Yunnan</strain>
    </source>
</reference>
<sequence>MVFHSRCLSILAIQEKGPALSIENFYTAHSDFDPEYIPNLNASSLRVFSLAVLKDATNNFDESSKIGEGGFGNVHMGIIKSKEPPFDNIHVAVKRGKRGQKGYKQWETEVNILGKIMHQNLVKLIGYCDDQNGNESNWYLVYEYMPKGSVDDHLSANSHTPITWGIRLKIALDTAIGLTYLHEGLGGGRKIIFRDLKPSNVLLDENWNAKLSDFGFAREGPSDGRTHVSTSVVGTKGYAAPEYVQTGRLTFKVDVWSYGIFLAELVTGRRPVAQRKSEINPERMGWGCCYCAGAGKSKLDVDPRLAGTYSEKSMQKICSIVDQCLVKDPKKRPMMSKVLQMVRDAMPSENQQPSNGGRT</sequence>
<dbReference type="Proteomes" id="UP001056120">
    <property type="component" value="Linkage Group LG02"/>
</dbReference>
<keyword evidence="2" id="KW-1185">Reference proteome</keyword>
<organism evidence="1 2">
    <name type="scientific">Smallanthus sonchifolius</name>
    <dbReference type="NCBI Taxonomy" id="185202"/>
    <lineage>
        <taxon>Eukaryota</taxon>
        <taxon>Viridiplantae</taxon>
        <taxon>Streptophyta</taxon>
        <taxon>Embryophyta</taxon>
        <taxon>Tracheophyta</taxon>
        <taxon>Spermatophyta</taxon>
        <taxon>Magnoliopsida</taxon>
        <taxon>eudicotyledons</taxon>
        <taxon>Gunneridae</taxon>
        <taxon>Pentapetalae</taxon>
        <taxon>asterids</taxon>
        <taxon>campanulids</taxon>
        <taxon>Asterales</taxon>
        <taxon>Asteraceae</taxon>
        <taxon>Asteroideae</taxon>
        <taxon>Heliantheae alliance</taxon>
        <taxon>Millerieae</taxon>
        <taxon>Smallanthus</taxon>
    </lineage>
</organism>
<proteinExistence type="predicted"/>
<comment type="caution">
    <text evidence="1">The sequence shown here is derived from an EMBL/GenBank/DDBJ whole genome shotgun (WGS) entry which is preliminary data.</text>
</comment>
<gene>
    <name evidence="1" type="ORF">L1987_04874</name>
</gene>
<name>A0ACB9JTS8_9ASTR</name>
<evidence type="ECO:0000313" key="1">
    <source>
        <dbReference type="EMBL" id="KAI3823438.1"/>
    </source>
</evidence>
<evidence type="ECO:0000313" key="2">
    <source>
        <dbReference type="Proteomes" id="UP001056120"/>
    </source>
</evidence>
<protein>
    <submittedName>
        <fullName evidence="1">Uncharacterized protein</fullName>
    </submittedName>
</protein>
<accession>A0ACB9JTS8</accession>